<keyword evidence="9" id="KW-0961">Cell wall biogenesis/degradation</keyword>
<dbReference type="InterPro" id="IPR011050">
    <property type="entry name" value="Pectin_lyase_fold/virulence"/>
</dbReference>
<dbReference type="PANTHER" id="PTHR31736">
    <property type="match status" value="1"/>
</dbReference>
<dbReference type="InterPro" id="IPR000743">
    <property type="entry name" value="Glyco_hydro_28"/>
</dbReference>
<dbReference type="SUPFAM" id="SSF51126">
    <property type="entry name" value="Pectin lyase-like"/>
    <property type="match status" value="1"/>
</dbReference>
<dbReference type="PANTHER" id="PTHR31736:SF19">
    <property type="entry name" value="PECTIN LYASE SUPERFAMILY PROTEIN-RELATED"/>
    <property type="match status" value="1"/>
</dbReference>
<feature type="signal peptide" evidence="11">
    <location>
        <begin position="1"/>
        <end position="19"/>
    </location>
</feature>
<keyword evidence="6" id="KW-1015">Disulfide bond</keyword>
<dbReference type="Pfam" id="PF00295">
    <property type="entry name" value="Glyco_hydro_28"/>
    <property type="match status" value="1"/>
</dbReference>
<accession>A0A2V5I638</accession>
<dbReference type="Gene3D" id="2.160.20.10">
    <property type="entry name" value="Single-stranded right-handed beta-helix, Pectin lyase-like"/>
    <property type="match status" value="1"/>
</dbReference>
<name>A0A2V5I638_9EURO</name>
<proteinExistence type="inferred from homology"/>
<keyword evidence="4 11" id="KW-0732">Signal</keyword>
<evidence type="ECO:0000256" key="5">
    <source>
        <dbReference type="ARBA" id="ARBA00022801"/>
    </source>
</evidence>
<dbReference type="GO" id="GO:0004650">
    <property type="term" value="F:polygalacturonase activity"/>
    <property type="evidence" value="ECO:0007669"/>
    <property type="project" value="InterPro"/>
</dbReference>
<keyword evidence="8 10" id="KW-0326">Glycosidase</keyword>
<reference evidence="12 13" key="1">
    <citation type="submission" date="2018-02" db="EMBL/GenBank/DDBJ databases">
        <title>The genomes of Aspergillus section Nigri reveals drivers in fungal speciation.</title>
        <authorList>
            <consortium name="DOE Joint Genome Institute"/>
            <person name="Vesth T.C."/>
            <person name="Nybo J."/>
            <person name="Theobald S."/>
            <person name="Brandl J."/>
            <person name="Frisvad J.C."/>
            <person name="Nielsen K.F."/>
            <person name="Lyhne E.K."/>
            <person name="Kogle M.E."/>
            <person name="Kuo A."/>
            <person name="Riley R."/>
            <person name="Clum A."/>
            <person name="Nolan M."/>
            <person name="Lipzen A."/>
            <person name="Salamov A."/>
            <person name="Henrissat B."/>
            <person name="Wiebenga A."/>
            <person name="De vries R.P."/>
            <person name="Grigoriev I.V."/>
            <person name="Mortensen U.H."/>
            <person name="Andersen M.R."/>
            <person name="Baker S.E."/>
        </authorList>
    </citation>
    <scope>NUCLEOTIDE SEQUENCE [LARGE SCALE GENOMIC DNA]</scope>
    <source>
        <strain evidence="12 13">CBS 114.80</strain>
    </source>
</reference>
<gene>
    <name evidence="12" type="ORF">BP00DRAFT_372926</name>
</gene>
<dbReference type="EMBL" id="KZ825514">
    <property type="protein sequence ID" value="PYI30572.1"/>
    <property type="molecule type" value="Genomic_DNA"/>
</dbReference>
<dbReference type="InterPro" id="IPR012334">
    <property type="entry name" value="Pectin_lyas_fold"/>
</dbReference>
<dbReference type="GO" id="GO:0005975">
    <property type="term" value="P:carbohydrate metabolic process"/>
    <property type="evidence" value="ECO:0007669"/>
    <property type="project" value="InterPro"/>
</dbReference>
<evidence type="ECO:0000256" key="8">
    <source>
        <dbReference type="ARBA" id="ARBA00023295"/>
    </source>
</evidence>
<evidence type="ECO:0000256" key="10">
    <source>
        <dbReference type="RuleBase" id="RU361169"/>
    </source>
</evidence>
<dbReference type="GO" id="GO:0046576">
    <property type="term" value="F:rhamnogalacturonan alpha-L-rhamnopyranosyl-(1-&gt;4)-alpha-D-galactopyranosyluronide lyase activity"/>
    <property type="evidence" value="ECO:0007669"/>
    <property type="project" value="UniProtKB-ARBA"/>
</dbReference>
<feature type="chain" id="PRO_5015978764" evidence="11">
    <location>
        <begin position="20"/>
        <end position="446"/>
    </location>
</feature>
<dbReference type="GO" id="GO:0005576">
    <property type="term" value="C:extracellular region"/>
    <property type="evidence" value="ECO:0007669"/>
    <property type="project" value="UniProtKB-SubCell"/>
</dbReference>
<dbReference type="AlphaFoldDB" id="A0A2V5I638"/>
<evidence type="ECO:0000313" key="12">
    <source>
        <dbReference type="EMBL" id="PYI30572.1"/>
    </source>
</evidence>
<evidence type="ECO:0000256" key="1">
    <source>
        <dbReference type="ARBA" id="ARBA00004613"/>
    </source>
</evidence>
<evidence type="ECO:0000313" key="13">
    <source>
        <dbReference type="Proteomes" id="UP000248817"/>
    </source>
</evidence>
<keyword evidence="7" id="KW-0325">Glycoprotein</keyword>
<evidence type="ECO:0000256" key="7">
    <source>
        <dbReference type="ARBA" id="ARBA00023180"/>
    </source>
</evidence>
<keyword evidence="3" id="KW-0964">Secreted</keyword>
<evidence type="ECO:0000256" key="11">
    <source>
        <dbReference type="SAM" id="SignalP"/>
    </source>
</evidence>
<sequence>MYSSQIIYVVWAISTTVSAQLPGIGPPTSYSDKANAKICDISDYGAVESDSTNDVGPALQDALDDCASGGLVYIPPGNYYISTTVTLSSATGIALQHDGILYRNGDIDGDQILTMENSSDVEWFSGTSSGAIQGYGYEYLADGNYGIRLARFVNVTDFSIYGMAWVDSPSYYLVLDTCTNGEVYNLIIRGISVAATDAIDVWGENIWVHDVEVTNGDECVCVKSPATNVQIENIYCNWSGGTTIGSLGVDASVSNVAYHNLYMNQADAGFVKWNGASGSLRNVIWDTVIQHGGSYLLSLDGFWGDQSDGDGLEVYNLTFTNWHGLDSDNSRPTIRLLCSANDTCTHIVVDDVALWTDSGDDVTWTCENAYGSGACLESGGHAGDSYTTTSTISATPAYSTPTMANDLSTPFPFTQSFTIPPVPTSFYPGATPISSLLALTTAGGLA</sequence>
<keyword evidence="13" id="KW-1185">Reference proteome</keyword>
<keyword evidence="5 10" id="KW-0378">Hydrolase</keyword>
<dbReference type="GO" id="GO:0071555">
    <property type="term" value="P:cell wall organization"/>
    <property type="evidence" value="ECO:0007669"/>
    <property type="project" value="UniProtKB-KW"/>
</dbReference>
<dbReference type="Proteomes" id="UP000248817">
    <property type="component" value="Unassembled WGS sequence"/>
</dbReference>
<comment type="subcellular location">
    <subcellularLocation>
        <location evidence="1">Secreted</location>
    </subcellularLocation>
</comment>
<organism evidence="12 13">
    <name type="scientific">Aspergillus indologenus CBS 114.80</name>
    <dbReference type="NCBI Taxonomy" id="1450541"/>
    <lineage>
        <taxon>Eukaryota</taxon>
        <taxon>Fungi</taxon>
        <taxon>Dikarya</taxon>
        <taxon>Ascomycota</taxon>
        <taxon>Pezizomycotina</taxon>
        <taxon>Eurotiomycetes</taxon>
        <taxon>Eurotiomycetidae</taxon>
        <taxon>Eurotiales</taxon>
        <taxon>Aspergillaceae</taxon>
        <taxon>Aspergillus</taxon>
        <taxon>Aspergillus subgen. Circumdati</taxon>
    </lineage>
</organism>
<evidence type="ECO:0000256" key="2">
    <source>
        <dbReference type="ARBA" id="ARBA00008834"/>
    </source>
</evidence>
<evidence type="ECO:0000256" key="3">
    <source>
        <dbReference type="ARBA" id="ARBA00022525"/>
    </source>
</evidence>
<comment type="similarity">
    <text evidence="2 10">Belongs to the glycosyl hydrolase 28 family.</text>
</comment>
<evidence type="ECO:0000256" key="9">
    <source>
        <dbReference type="ARBA" id="ARBA00023316"/>
    </source>
</evidence>
<evidence type="ECO:0000256" key="4">
    <source>
        <dbReference type="ARBA" id="ARBA00022729"/>
    </source>
</evidence>
<protein>
    <submittedName>
        <fullName evidence="12">Pectin lyase-like protein</fullName>
    </submittedName>
</protein>
<evidence type="ECO:0000256" key="6">
    <source>
        <dbReference type="ARBA" id="ARBA00023157"/>
    </source>
</evidence>
<keyword evidence="12" id="KW-0456">Lyase</keyword>